<gene>
    <name evidence="1" type="ORF">CTLFYP3_03190</name>
</gene>
<dbReference type="AlphaFoldDB" id="A0A6N3GEF5"/>
<sequence length="213" mass="25243">MVSNIGIYKDNYIYKGNEYKKNNCKELVDKLLNKRNIVFLSQILLIKKYSLNSNKVKIEDFIEKKIDEDFSDIENFLFNYEYNKKDRIVYLYSIRNNNVGLLCNNTKELTVDSIQFYIKNKVIRKNKNLKNSIIVFKINSIFHMILLKEGYIENSIIVTNKEEIYENIKLLNDVNILIIDNTVNEELSLGLSESFKVYSINLVEGIYEKIYKK</sequence>
<protein>
    <submittedName>
        <fullName evidence="1">Uncharacterized protein</fullName>
    </submittedName>
</protein>
<dbReference type="RefSeq" id="WP_156627641.1">
    <property type="nucleotide sequence ID" value="NZ_CACRTO010000047.1"/>
</dbReference>
<accession>A0A6N3GEF5</accession>
<dbReference type="EMBL" id="CACRTO010000047">
    <property type="protein sequence ID" value="VYU62675.1"/>
    <property type="molecule type" value="Genomic_DNA"/>
</dbReference>
<organism evidence="1">
    <name type="scientific">Clostridium tertium</name>
    <dbReference type="NCBI Taxonomy" id="1559"/>
    <lineage>
        <taxon>Bacteria</taxon>
        <taxon>Bacillati</taxon>
        <taxon>Bacillota</taxon>
        <taxon>Clostridia</taxon>
        <taxon>Eubacteriales</taxon>
        <taxon>Clostridiaceae</taxon>
        <taxon>Clostridium</taxon>
    </lineage>
</organism>
<proteinExistence type="predicted"/>
<name>A0A6N3GEF5_9CLOT</name>
<evidence type="ECO:0000313" key="1">
    <source>
        <dbReference type="EMBL" id="VYU62675.1"/>
    </source>
</evidence>
<reference evidence="1" key="1">
    <citation type="submission" date="2019-11" db="EMBL/GenBank/DDBJ databases">
        <authorList>
            <person name="Feng L."/>
        </authorList>
    </citation>
    <scope>NUCLEOTIDE SEQUENCE</scope>
    <source>
        <strain evidence="1">CTertiumLFYP3</strain>
    </source>
</reference>